<dbReference type="RefSeq" id="WP_166097251.1">
    <property type="nucleotide sequence ID" value="NZ_JAADJT010000001.1"/>
</dbReference>
<dbReference type="NCBIfam" id="NF041023">
    <property type="entry name" value="PP0621_fam"/>
    <property type="match status" value="1"/>
</dbReference>
<keyword evidence="3" id="KW-1185">Reference proteome</keyword>
<feature type="compositionally biased region" description="Low complexity" evidence="1">
    <location>
        <begin position="41"/>
        <end position="53"/>
    </location>
</feature>
<organism evidence="2 3">
    <name type="scientific">Duganella aceris</name>
    <dbReference type="NCBI Taxonomy" id="2703883"/>
    <lineage>
        <taxon>Bacteria</taxon>
        <taxon>Pseudomonadati</taxon>
        <taxon>Pseudomonadota</taxon>
        <taxon>Betaproteobacteria</taxon>
        <taxon>Burkholderiales</taxon>
        <taxon>Oxalobacteraceae</taxon>
        <taxon>Telluria group</taxon>
        <taxon>Duganella</taxon>
    </lineage>
</organism>
<dbReference type="Proteomes" id="UP000666369">
    <property type="component" value="Unassembled WGS sequence"/>
</dbReference>
<evidence type="ECO:0000256" key="1">
    <source>
        <dbReference type="SAM" id="MobiDB-lite"/>
    </source>
</evidence>
<proteinExistence type="predicted"/>
<comment type="caution">
    <text evidence="2">The sequence shown here is derived from an EMBL/GenBank/DDBJ whole genome shotgun (WGS) entry which is preliminary data.</text>
</comment>
<dbReference type="EMBL" id="JAADJT010000001">
    <property type="protein sequence ID" value="NGZ82650.1"/>
    <property type="molecule type" value="Genomic_DNA"/>
</dbReference>
<evidence type="ECO:0000313" key="3">
    <source>
        <dbReference type="Proteomes" id="UP000666369"/>
    </source>
</evidence>
<reference evidence="3" key="2">
    <citation type="submission" date="2023-07" db="EMBL/GenBank/DDBJ databases">
        <title>Duganella aceri sp. nov., isolated from tree sap.</title>
        <authorList>
            <person name="Kim I.S."/>
        </authorList>
    </citation>
    <scope>NUCLEOTIDE SEQUENCE [LARGE SCALE GENOMIC DNA]</scope>
    <source>
        <strain evidence="3">SAP-35</strain>
    </source>
</reference>
<sequence>MSRIIFWLALIFLVIFAIRTKIRNAQKRHQQQFRQPPPPQQTGAQPGPQAGTPFSYKARVAEKAANDAEVMLQCAHCGVYYPASETVQANGRDFCSAAHAALPAA</sequence>
<evidence type="ECO:0008006" key="4">
    <source>
        <dbReference type="Google" id="ProtNLM"/>
    </source>
</evidence>
<dbReference type="InterPro" id="IPR049708">
    <property type="entry name" value="PP0621-like"/>
</dbReference>
<reference evidence="2 3" key="1">
    <citation type="submission" date="2020-01" db="EMBL/GenBank/DDBJ databases">
        <authorList>
            <person name="Lee S.D."/>
        </authorList>
    </citation>
    <scope>NUCLEOTIDE SEQUENCE [LARGE SCALE GENOMIC DNA]</scope>
    <source>
        <strain evidence="2 3">SAP-35</strain>
    </source>
</reference>
<protein>
    <recommendedName>
        <fullName evidence="4">Deaminase</fullName>
    </recommendedName>
</protein>
<feature type="region of interest" description="Disordered" evidence="1">
    <location>
        <begin position="26"/>
        <end position="53"/>
    </location>
</feature>
<name>A0ABX0FBB0_9BURK</name>
<gene>
    <name evidence="2" type="ORF">GW587_00030</name>
</gene>
<accession>A0ABX0FBB0</accession>
<evidence type="ECO:0000313" key="2">
    <source>
        <dbReference type="EMBL" id="NGZ82650.1"/>
    </source>
</evidence>